<keyword evidence="8" id="KW-1185">Reference proteome</keyword>
<keyword evidence="2" id="KW-1003">Cell membrane</keyword>
<dbReference type="EMBL" id="AYZE01000001">
    <property type="protein sequence ID" value="KRM92969.1"/>
    <property type="molecule type" value="Genomic_DNA"/>
</dbReference>
<proteinExistence type="predicted"/>
<dbReference type="InterPro" id="IPR002797">
    <property type="entry name" value="Polysacc_synth"/>
</dbReference>
<gene>
    <name evidence="7" type="ORF">FC80_GL000058</name>
</gene>
<comment type="caution">
    <text evidence="7">The sequence shown here is derived from an EMBL/GenBank/DDBJ whole genome shotgun (WGS) entry which is preliminary data.</text>
</comment>
<feature type="transmembrane region" description="Helical" evidence="6">
    <location>
        <begin position="353"/>
        <end position="373"/>
    </location>
</feature>
<dbReference type="PANTHER" id="PTHR30250">
    <property type="entry name" value="PST FAMILY PREDICTED COLANIC ACID TRANSPORTER"/>
    <property type="match status" value="1"/>
</dbReference>
<feature type="transmembrane region" description="Helical" evidence="6">
    <location>
        <begin position="408"/>
        <end position="426"/>
    </location>
</feature>
<keyword evidence="5 6" id="KW-0472">Membrane</keyword>
<comment type="subcellular location">
    <subcellularLocation>
        <location evidence="1">Cell membrane</location>
        <topology evidence="1">Multi-pass membrane protein</topology>
    </subcellularLocation>
</comment>
<feature type="transmembrane region" description="Helical" evidence="6">
    <location>
        <begin position="447"/>
        <end position="467"/>
    </location>
</feature>
<evidence type="ECO:0000256" key="6">
    <source>
        <dbReference type="SAM" id="Phobius"/>
    </source>
</evidence>
<protein>
    <submittedName>
        <fullName evidence="7">Polysaccharide transporter</fullName>
    </submittedName>
</protein>
<keyword evidence="3 6" id="KW-0812">Transmembrane</keyword>
<feature type="transmembrane region" description="Helical" evidence="6">
    <location>
        <begin position="385"/>
        <end position="402"/>
    </location>
</feature>
<evidence type="ECO:0000256" key="1">
    <source>
        <dbReference type="ARBA" id="ARBA00004651"/>
    </source>
</evidence>
<feature type="transmembrane region" description="Helical" evidence="6">
    <location>
        <begin position="51"/>
        <end position="73"/>
    </location>
</feature>
<feature type="transmembrane region" description="Helical" evidence="6">
    <location>
        <begin position="473"/>
        <end position="493"/>
    </location>
</feature>
<sequence>MKNKPASFAIKGATILTFAALLGKILSAIYRVPFQNMVGNRGFYIYQQIYPIYGLAMTIGLTGFPVYISKIIAKEIDEKKRNEQIIAILYILLMIGICIFLFLFLYSDTIANFMGDNKLNSLIKSVSWLYLVVPFLSVARGYNQGRQEMIPTALSQLIEQIVRIGSIIIVALVGTVKGWSLYQIGSYAFLGSIVGAFCALVFFSNFFKEIITAKYCPSFSVTQKLFKGVVSEGLVICLFAAILVLLQLVDSFTLKNALQAKGYGMKSAENLKGIYDRSQTLLQLGLVLAMSFSTSLLPTLIKNKLERNGKKFQQDIQLVYRICMSISIAATFGLIVLMPDINKALFGSSQGDLALSISMLTIIFAGIILLDNAILQSTSNYKKNILVLIVIMITKILTNFQFTVYFGIAGAACSSVLSMAIGAFFSKIALKKMAINRGVSNKFLKKAVSCSLIMTFVVLLVRLSTRFLTFSRLANFGQCLLCILVGIISYLYFARYCNLFSDKEWKSIPGGKYIISFFKNRKDVL</sequence>
<evidence type="ECO:0000256" key="3">
    <source>
        <dbReference type="ARBA" id="ARBA00022692"/>
    </source>
</evidence>
<dbReference type="RefSeq" id="WP_057828152.1">
    <property type="nucleotide sequence ID" value="NZ_AYZE01000001.1"/>
</dbReference>
<evidence type="ECO:0000256" key="4">
    <source>
        <dbReference type="ARBA" id="ARBA00022989"/>
    </source>
</evidence>
<dbReference type="Pfam" id="PF01943">
    <property type="entry name" value="Polysacc_synt"/>
    <property type="match status" value="1"/>
</dbReference>
<keyword evidence="4 6" id="KW-1133">Transmembrane helix</keyword>
<evidence type="ECO:0000256" key="5">
    <source>
        <dbReference type="ARBA" id="ARBA00023136"/>
    </source>
</evidence>
<dbReference type="AlphaFoldDB" id="A0A0R2CYC7"/>
<feature type="transmembrane region" description="Helical" evidence="6">
    <location>
        <begin position="228"/>
        <end position="249"/>
    </location>
</feature>
<feature type="transmembrane region" description="Helical" evidence="6">
    <location>
        <begin position="322"/>
        <end position="341"/>
    </location>
</feature>
<reference evidence="7 8" key="1">
    <citation type="journal article" date="2015" name="Genome Announc.">
        <title>Expanding the biotechnology potential of lactobacilli through comparative genomics of 213 strains and associated genera.</title>
        <authorList>
            <person name="Sun Z."/>
            <person name="Harris H.M."/>
            <person name="McCann A."/>
            <person name="Guo C."/>
            <person name="Argimon S."/>
            <person name="Zhang W."/>
            <person name="Yang X."/>
            <person name="Jeffery I.B."/>
            <person name="Cooney J.C."/>
            <person name="Kagawa T.F."/>
            <person name="Liu W."/>
            <person name="Song Y."/>
            <person name="Salvetti E."/>
            <person name="Wrobel A."/>
            <person name="Rasinkangas P."/>
            <person name="Parkhill J."/>
            <person name="Rea M.C."/>
            <person name="O'Sullivan O."/>
            <person name="Ritari J."/>
            <person name="Douillard F.P."/>
            <person name="Paul Ross R."/>
            <person name="Yang R."/>
            <person name="Briner A.E."/>
            <person name="Felis G.E."/>
            <person name="de Vos W.M."/>
            <person name="Barrangou R."/>
            <person name="Klaenhammer T.R."/>
            <person name="Caufield P.W."/>
            <person name="Cui Y."/>
            <person name="Zhang H."/>
            <person name="O'Toole P.W."/>
        </authorList>
    </citation>
    <scope>NUCLEOTIDE SEQUENCE [LARGE SCALE GENOMIC DNA]</scope>
    <source>
        <strain evidence="7 8">DSM 21116</strain>
    </source>
</reference>
<dbReference type="PATRIC" id="fig|1423729.3.peg.60"/>
<feature type="transmembrane region" description="Helical" evidence="6">
    <location>
        <begin position="188"/>
        <end position="207"/>
    </location>
</feature>
<accession>A0A0R2CYC7</accession>
<dbReference type="GO" id="GO:0005886">
    <property type="term" value="C:plasma membrane"/>
    <property type="evidence" value="ECO:0007669"/>
    <property type="project" value="UniProtKB-SubCell"/>
</dbReference>
<evidence type="ECO:0000313" key="8">
    <source>
        <dbReference type="Proteomes" id="UP000051131"/>
    </source>
</evidence>
<dbReference type="STRING" id="1423729.FC80_GL000058"/>
<feature type="transmembrane region" description="Helical" evidence="6">
    <location>
        <begin position="164"/>
        <end position="182"/>
    </location>
</feature>
<dbReference type="OrthoDB" id="9775950at2"/>
<dbReference type="InterPro" id="IPR050833">
    <property type="entry name" value="Poly_Biosynth_Transport"/>
</dbReference>
<name>A0A0R2CYC7_9LACO</name>
<evidence type="ECO:0000256" key="2">
    <source>
        <dbReference type="ARBA" id="ARBA00022475"/>
    </source>
</evidence>
<dbReference type="PANTHER" id="PTHR30250:SF29">
    <property type="entry name" value="POLYSACCHARIDE BIOSYNTHESIS PROTEIN C-TERMINAL DOMAIN-CONTAINING PROTEIN"/>
    <property type="match status" value="1"/>
</dbReference>
<dbReference type="CDD" id="cd13124">
    <property type="entry name" value="MATE_SpoVB_like"/>
    <property type="match status" value="1"/>
</dbReference>
<feature type="transmembrane region" description="Helical" evidence="6">
    <location>
        <begin position="281"/>
        <end position="301"/>
    </location>
</feature>
<feature type="transmembrane region" description="Helical" evidence="6">
    <location>
        <begin position="85"/>
        <end position="106"/>
    </location>
</feature>
<feature type="transmembrane region" description="Helical" evidence="6">
    <location>
        <begin position="126"/>
        <end position="143"/>
    </location>
</feature>
<evidence type="ECO:0000313" key="7">
    <source>
        <dbReference type="EMBL" id="KRM92969.1"/>
    </source>
</evidence>
<dbReference type="PIRSF" id="PIRSF038958">
    <property type="entry name" value="PG_synth_SpoVB"/>
    <property type="match status" value="1"/>
</dbReference>
<dbReference type="InterPro" id="IPR024923">
    <property type="entry name" value="PG_synth_SpoVB"/>
</dbReference>
<dbReference type="Proteomes" id="UP000051131">
    <property type="component" value="Unassembled WGS sequence"/>
</dbReference>
<organism evidence="7 8">
    <name type="scientific">Liquorilactobacillus cacaonum DSM 21116</name>
    <dbReference type="NCBI Taxonomy" id="1423729"/>
    <lineage>
        <taxon>Bacteria</taxon>
        <taxon>Bacillati</taxon>
        <taxon>Bacillota</taxon>
        <taxon>Bacilli</taxon>
        <taxon>Lactobacillales</taxon>
        <taxon>Lactobacillaceae</taxon>
        <taxon>Liquorilactobacillus</taxon>
    </lineage>
</organism>